<dbReference type="OMA" id="EWASVEM"/>
<dbReference type="Pfam" id="PF22215">
    <property type="entry name" value="MLKL_N"/>
    <property type="match status" value="1"/>
</dbReference>
<evidence type="ECO:0000313" key="4">
    <source>
        <dbReference type="Proteomes" id="UP000298652"/>
    </source>
</evidence>
<proteinExistence type="predicted"/>
<dbReference type="InterPro" id="IPR059179">
    <property type="entry name" value="MLKL-like_MCAfunc"/>
</dbReference>
<dbReference type="EMBL" id="CM016559">
    <property type="protein sequence ID" value="TKW02287.1"/>
    <property type="molecule type" value="Genomic_DNA"/>
</dbReference>
<protein>
    <recommendedName>
        <fullName evidence="2">Protein kinase domain-containing protein</fullName>
    </recommendedName>
</protein>
<feature type="domain" description="Protein kinase" evidence="2">
    <location>
        <begin position="170"/>
        <end position="296"/>
    </location>
</feature>
<dbReference type="InterPro" id="IPR054000">
    <property type="entry name" value="MLKL_N"/>
</dbReference>
<sequence length="296" mass="33295">MADIAFGSVGKIVEISLKIKEAVETVKQNEKECHDIQRCVARVSALLRKLDEMTETMKNEVMRDALEDLAESLERALELVTECQRKHIFRRFLGAGDMAKELGRVQDDIVRKLQLGNFATNVQTTIMVTNIQSAGGLPPPPPPPPSQRQVIMDGFTRFSLSELKAATENFSAGNKIGRGGIGEVYKGVLQDGQVVAIKKLHDFVLVDDSRQYDEINVFVDLKHKNIIRPLGYCNEVIMVLTSLDGKYVRVEHREFCCRRIHGKRKYGEHYQRVSIYWLVLPLQNDSGDSPGATLPT</sequence>
<dbReference type="Proteomes" id="UP000298652">
    <property type="component" value="Chromosome 8"/>
</dbReference>
<evidence type="ECO:0000313" key="3">
    <source>
        <dbReference type="EMBL" id="TKW02287.1"/>
    </source>
</evidence>
<reference evidence="3" key="1">
    <citation type="submission" date="2019-03" db="EMBL/GenBank/DDBJ databases">
        <title>WGS assembly of Setaria viridis.</title>
        <authorList>
            <person name="Huang P."/>
            <person name="Jenkins J."/>
            <person name="Grimwood J."/>
            <person name="Barry K."/>
            <person name="Healey A."/>
            <person name="Mamidi S."/>
            <person name="Sreedasyam A."/>
            <person name="Shu S."/>
            <person name="Feldman M."/>
            <person name="Wu J."/>
            <person name="Yu Y."/>
            <person name="Chen C."/>
            <person name="Johnson J."/>
            <person name="Rokhsar D."/>
            <person name="Baxter I."/>
            <person name="Schmutz J."/>
            <person name="Brutnell T."/>
            <person name="Kellogg E."/>
        </authorList>
    </citation>
    <scope>NUCLEOTIDE SEQUENCE [LARGE SCALE GENOMIC DNA]</scope>
</reference>
<evidence type="ECO:0000259" key="2">
    <source>
        <dbReference type="PROSITE" id="PS50011"/>
    </source>
</evidence>
<dbReference type="GO" id="GO:0004672">
    <property type="term" value="F:protein kinase activity"/>
    <property type="evidence" value="ECO:0007669"/>
    <property type="project" value="InterPro"/>
</dbReference>
<keyword evidence="4" id="KW-1185">Reference proteome</keyword>
<dbReference type="PANTHER" id="PTHR35832:SF9">
    <property type="entry name" value="OS12G0276800 PROTEIN"/>
    <property type="match status" value="1"/>
</dbReference>
<organism evidence="3 4">
    <name type="scientific">Setaria viridis</name>
    <name type="common">Green bristlegrass</name>
    <name type="synonym">Setaria italica subsp. viridis</name>
    <dbReference type="NCBI Taxonomy" id="4556"/>
    <lineage>
        <taxon>Eukaryota</taxon>
        <taxon>Viridiplantae</taxon>
        <taxon>Streptophyta</taxon>
        <taxon>Embryophyta</taxon>
        <taxon>Tracheophyta</taxon>
        <taxon>Spermatophyta</taxon>
        <taxon>Magnoliopsida</taxon>
        <taxon>Liliopsida</taxon>
        <taxon>Poales</taxon>
        <taxon>Poaceae</taxon>
        <taxon>PACMAD clade</taxon>
        <taxon>Panicoideae</taxon>
        <taxon>Panicodae</taxon>
        <taxon>Paniceae</taxon>
        <taxon>Cenchrinae</taxon>
        <taxon>Setaria</taxon>
    </lineage>
</organism>
<dbReference type="AlphaFoldDB" id="A0A4U6TWY7"/>
<dbReference type="InterPro" id="IPR000719">
    <property type="entry name" value="Prot_kinase_dom"/>
</dbReference>
<keyword evidence="1" id="KW-0175">Coiled coil</keyword>
<feature type="coiled-coil region" evidence="1">
    <location>
        <begin position="59"/>
        <end position="86"/>
    </location>
</feature>
<gene>
    <name evidence="3" type="ORF">SEVIR_8G235566v2</name>
</gene>
<dbReference type="SUPFAM" id="SSF56112">
    <property type="entry name" value="Protein kinase-like (PK-like)"/>
    <property type="match status" value="1"/>
</dbReference>
<dbReference type="Gramene" id="TKW02287">
    <property type="protein sequence ID" value="TKW02287"/>
    <property type="gene ID" value="SEVIR_8G235566v2"/>
</dbReference>
<dbReference type="GO" id="GO:0007166">
    <property type="term" value="P:cell surface receptor signaling pathway"/>
    <property type="evidence" value="ECO:0007669"/>
    <property type="project" value="InterPro"/>
</dbReference>
<dbReference type="InterPro" id="IPR011009">
    <property type="entry name" value="Kinase-like_dom_sf"/>
</dbReference>
<name>A0A4U6TWY7_SETVI</name>
<dbReference type="CDD" id="cd21037">
    <property type="entry name" value="MLKL_NTD"/>
    <property type="match status" value="1"/>
</dbReference>
<accession>A0A4U6TWY7</accession>
<evidence type="ECO:0000256" key="1">
    <source>
        <dbReference type="SAM" id="Coils"/>
    </source>
</evidence>
<dbReference type="PROSITE" id="PS50011">
    <property type="entry name" value="PROTEIN_KINASE_DOM"/>
    <property type="match status" value="1"/>
</dbReference>
<dbReference type="Gene3D" id="1.20.930.20">
    <property type="entry name" value="Adaptor protein Cbl, N-terminal domain"/>
    <property type="match status" value="1"/>
</dbReference>
<dbReference type="InterPro" id="IPR036537">
    <property type="entry name" value="Adaptor_Cbl_N_dom_sf"/>
</dbReference>
<dbReference type="Pfam" id="PF00069">
    <property type="entry name" value="Pkinase"/>
    <property type="match status" value="1"/>
</dbReference>
<dbReference type="PANTHER" id="PTHR35832">
    <property type="entry name" value="OS12G0248400 PROTEIN-RELATED"/>
    <property type="match status" value="1"/>
</dbReference>
<dbReference type="GO" id="GO:0005524">
    <property type="term" value="F:ATP binding"/>
    <property type="evidence" value="ECO:0007669"/>
    <property type="project" value="InterPro"/>
</dbReference>
<dbReference type="Gene3D" id="3.30.200.20">
    <property type="entry name" value="Phosphorylase Kinase, domain 1"/>
    <property type="match status" value="1"/>
</dbReference>